<comment type="similarity">
    <text evidence="9">Belongs to the bacterial CoaD family.</text>
</comment>
<comment type="caution">
    <text evidence="11">The sequence shown here is derived from an EMBL/GenBank/DDBJ whole genome shotgun (WGS) entry which is preliminary data.</text>
</comment>
<reference evidence="11 12" key="1">
    <citation type="submission" date="2021-03" db="EMBL/GenBank/DDBJ databases">
        <title>Whole genome sequence of Jiella sp. MQZ13P-4.</title>
        <authorList>
            <person name="Tuo L."/>
        </authorList>
    </citation>
    <scope>NUCLEOTIDE SEQUENCE [LARGE SCALE GENOMIC DNA]</scope>
    <source>
        <strain evidence="11 12">MQZ13P-4</strain>
    </source>
</reference>
<evidence type="ECO:0000313" key="11">
    <source>
        <dbReference type="EMBL" id="MBO0902382.1"/>
    </source>
</evidence>
<dbReference type="GO" id="GO:0004595">
    <property type="term" value="F:pantetheine-phosphate adenylyltransferase activity"/>
    <property type="evidence" value="ECO:0007669"/>
    <property type="project" value="UniProtKB-EC"/>
</dbReference>
<dbReference type="SUPFAM" id="SSF52374">
    <property type="entry name" value="Nucleotidylyl transferase"/>
    <property type="match status" value="1"/>
</dbReference>
<dbReference type="PRINTS" id="PR01020">
    <property type="entry name" value="LPSBIOSNTHSS"/>
</dbReference>
<feature type="binding site" evidence="9">
    <location>
        <position position="102"/>
    </location>
    <ligand>
        <name>ATP</name>
        <dbReference type="ChEBI" id="CHEBI:30616"/>
    </ligand>
</feature>
<dbReference type="PANTHER" id="PTHR21342">
    <property type="entry name" value="PHOSPHOPANTETHEINE ADENYLYLTRANSFERASE"/>
    <property type="match status" value="1"/>
</dbReference>
<comment type="pathway">
    <text evidence="9">Cofactor biosynthesis; coenzyme A biosynthesis; CoA from (R)-pantothenate: step 4/5.</text>
</comment>
<gene>
    <name evidence="9 11" type="primary">coaD</name>
    <name evidence="11" type="ORF">J1C47_01895</name>
</gene>
<evidence type="ECO:0000256" key="2">
    <source>
        <dbReference type="ARBA" id="ARBA00022679"/>
    </source>
</evidence>
<feature type="binding site" evidence="9">
    <location>
        <position position="42"/>
    </location>
    <ligand>
        <name>substrate</name>
    </ligand>
</feature>
<feature type="binding site" evidence="9">
    <location>
        <position position="91"/>
    </location>
    <ligand>
        <name>substrate</name>
    </ligand>
</feature>
<feature type="site" description="Transition state stabilizer" evidence="9">
    <location>
        <position position="18"/>
    </location>
</feature>
<dbReference type="NCBIfam" id="TIGR01510">
    <property type="entry name" value="coaD_prev_kdtB"/>
    <property type="match status" value="1"/>
</dbReference>
<dbReference type="HAMAP" id="MF_00151">
    <property type="entry name" value="PPAT_bact"/>
    <property type="match status" value="1"/>
</dbReference>
<feature type="domain" description="Cytidyltransferase-like" evidence="10">
    <location>
        <begin position="6"/>
        <end position="137"/>
    </location>
</feature>
<dbReference type="RefSeq" id="WP_207349014.1">
    <property type="nucleotide sequence ID" value="NZ_JAFMPY010000001.1"/>
</dbReference>
<evidence type="ECO:0000256" key="9">
    <source>
        <dbReference type="HAMAP-Rule" id="MF_00151"/>
    </source>
</evidence>
<dbReference type="InterPro" id="IPR001980">
    <property type="entry name" value="PPAT"/>
</dbReference>
<feature type="binding site" evidence="9">
    <location>
        <begin position="92"/>
        <end position="94"/>
    </location>
    <ligand>
        <name>ATP</name>
        <dbReference type="ChEBI" id="CHEBI:30616"/>
    </ligand>
</feature>
<dbReference type="NCBIfam" id="TIGR00125">
    <property type="entry name" value="cyt_tran_rel"/>
    <property type="match status" value="1"/>
</dbReference>
<keyword evidence="5 9" id="KW-0067">ATP-binding</keyword>
<feature type="binding site" evidence="9">
    <location>
        <position position="10"/>
    </location>
    <ligand>
        <name>substrate</name>
    </ligand>
</feature>
<evidence type="ECO:0000256" key="6">
    <source>
        <dbReference type="ARBA" id="ARBA00022842"/>
    </source>
</evidence>
<evidence type="ECO:0000256" key="7">
    <source>
        <dbReference type="ARBA" id="ARBA00022993"/>
    </source>
</evidence>
<dbReference type="Proteomes" id="UP000664288">
    <property type="component" value="Unassembled WGS sequence"/>
</dbReference>
<comment type="subcellular location">
    <subcellularLocation>
        <location evidence="9">Cytoplasm</location>
    </subcellularLocation>
</comment>
<keyword evidence="6 9" id="KW-0460">Magnesium</keyword>
<feature type="binding site" evidence="9">
    <location>
        <position position="77"/>
    </location>
    <ligand>
        <name>substrate</name>
    </ligand>
</feature>
<comment type="function">
    <text evidence="9">Reversibly transfers an adenylyl group from ATP to 4'-phosphopantetheine, yielding dephospho-CoA (dPCoA) and pyrophosphate.</text>
</comment>
<comment type="subunit">
    <text evidence="9">Homohexamer.</text>
</comment>
<keyword evidence="7 9" id="KW-0173">Coenzyme A biosynthesis</keyword>
<evidence type="ECO:0000256" key="3">
    <source>
        <dbReference type="ARBA" id="ARBA00022695"/>
    </source>
</evidence>
<evidence type="ECO:0000313" key="12">
    <source>
        <dbReference type="Proteomes" id="UP000664288"/>
    </source>
</evidence>
<evidence type="ECO:0000259" key="10">
    <source>
        <dbReference type="Pfam" id="PF01467"/>
    </source>
</evidence>
<keyword evidence="4 9" id="KW-0547">Nucleotide-binding</keyword>
<feature type="binding site" evidence="9">
    <location>
        <begin position="10"/>
        <end position="11"/>
    </location>
    <ligand>
        <name>ATP</name>
        <dbReference type="ChEBI" id="CHEBI:30616"/>
    </ligand>
</feature>
<evidence type="ECO:0000256" key="4">
    <source>
        <dbReference type="ARBA" id="ARBA00022741"/>
    </source>
</evidence>
<evidence type="ECO:0000256" key="1">
    <source>
        <dbReference type="ARBA" id="ARBA00022490"/>
    </source>
</evidence>
<evidence type="ECO:0000256" key="5">
    <source>
        <dbReference type="ARBA" id="ARBA00022840"/>
    </source>
</evidence>
<dbReference type="EC" id="2.7.7.3" evidence="9"/>
<organism evidence="11 12">
    <name type="scientific">Jiella sonneratiae</name>
    <dbReference type="NCBI Taxonomy" id="2816856"/>
    <lineage>
        <taxon>Bacteria</taxon>
        <taxon>Pseudomonadati</taxon>
        <taxon>Pseudomonadota</taxon>
        <taxon>Alphaproteobacteria</taxon>
        <taxon>Hyphomicrobiales</taxon>
        <taxon>Aurantimonadaceae</taxon>
        <taxon>Jiella</taxon>
    </lineage>
</organism>
<protein>
    <recommendedName>
        <fullName evidence="9">Phosphopantetheine adenylyltransferase</fullName>
        <ecNumber evidence="9">2.7.7.3</ecNumber>
    </recommendedName>
    <alternativeName>
        <fullName evidence="9">Dephospho-CoA pyrophosphorylase</fullName>
    </alternativeName>
    <alternativeName>
        <fullName evidence="9">Pantetheine-phosphate adenylyltransferase</fullName>
        <shortName evidence="9">PPAT</shortName>
    </alternativeName>
</protein>
<keyword evidence="3 9" id="KW-0548">Nucleotidyltransferase</keyword>
<evidence type="ECO:0000256" key="8">
    <source>
        <dbReference type="ARBA" id="ARBA00029346"/>
    </source>
</evidence>
<dbReference type="Pfam" id="PF01467">
    <property type="entry name" value="CTP_transf_like"/>
    <property type="match status" value="1"/>
</dbReference>
<proteinExistence type="inferred from homology"/>
<keyword evidence="1 9" id="KW-0963">Cytoplasm</keyword>
<keyword evidence="12" id="KW-1185">Reference proteome</keyword>
<feature type="binding site" evidence="9">
    <location>
        <position position="18"/>
    </location>
    <ligand>
        <name>ATP</name>
        <dbReference type="ChEBI" id="CHEBI:30616"/>
    </ligand>
</feature>
<keyword evidence="2 9" id="KW-0808">Transferase</keyword>
<dbReference type="Gene3D" id="3.40.50.620">
    <property type="entry name" value="HUPs"/>
    <property type="match status" value="1"/>
</dbReference>
<name>A0ABS3IYA2_9HYPH</name>
<feature type="binding site" evidence="9">
    <location>
        <begin position="127"/>
        <end position="133"/>
    </location>
    <ligand>
        <name>ATP</name>
        <dbReference type="ChEBI" id="CHEBI:30616"/>
    </ligand>
</feature>
<comment type="cofactor">
    <cofactor evidence="9">
        <name>Mg(2+)</name>
        <dbReference type="ChEBI" id="CHEBI:18420"/>
    </cofactor>
</comment>
<dbReference type="InterPro" id="IPR004821">
    <property type="entry name" value="Cyt_trans-like"/>
</dbReference>
<comment type="catalytic activity">
    <reaction evidence="8 9">
        <text>(R)-4'-phosphopantetheine + ATP + H(+) = 3'-dephospho-CoA + diphosphate</text>
        <dbReference type="Rhea" id="RHEA:19801"/>
        <dbReference type="ChEBI" id="CHEBI:15378"/>
        <dbReference type="ChEBI" id="CHEBI:30616"/>
        <dbReference type="ChEBI" id="CHEBI:33019"/>
        <dbReference type="ChEBI" id="CHEBI:57328"/>
        <dbReference type="ChEBI" id="CHEBI:61723"/>
        <dbReference type="EC" id="2.7.7.3"/>
    </reaction>
</comment>
<dbReference type="PANTHER" id="PTHR21342:SF1">
    <property type="entry name" value="PHOSPHOPANTETHEINE ADENYLYLTRANSFERASE"/>
    <property type="match status" value="1"/>
</dbReference>
<accession>A0ABS3IYA2</accession>
<sequence length="172" mass="18122">MPRRGFYPGSFDPLTNGHLSVLVQALAVFDEVVVGIGVHPGKQALFSFEERVAMIREAVAASAAPERVGVVSFDGLVVDAADAAGAVALIRGVRDGTDLDYEMQMAGMNGAMRPQVVTLFFPASPDTRPITATLVRQIAKMGGDVSRFVPAHVAAAIRGKRGPRQGMDTEGS</sequence>
<dbReference type="EMBL" id="JAFMPY010000001">
    <property type="protein sequence ID" value="MBO0902382.1"/>
    <property type="molecule type" value="Genomic_DNA"/>
</dbReference>
<dbReference type="InterPro" id="IPR014729">
    <property type="entry name" value="Rossmann-like_a/b/a_fold"/>
</dbReference>